<dbReference type="Pfam" id="PF01474">
    <property type="entry name" value="DAHP_synth_2"/>
    <property type="match status" value="2"/>
</dbReference>
<keyword evidence="2 4" id="KW-0808">Transferase</keyword>
<evidence type="ECO:0000256" key="4">
    <source>
        <dbReference type="RuleBase" id="RU363071"/>
    </source>
</evidence>
<feature type="binding site" evidence="3">
    <location>
        <begin position="216"/>
        <end position="217"/>
    </location>
    <ligand>
        <name>phosphoenolpyruvate</name>
        <dbReference type="ChEBI" id="CHEBI:58702"/>
    </ligand>
</feature>
<dbReference type="Proteomes" id="UP001139157">
    <property type="component" value="Unassembled WGS sequence"/>
</dbReference>
<dbReference type="EC" id="2.5.1.54" evidence="4"/>
<keyword evidence="6" id="KW-1185">Reference proteome</keyword>
<dbReference type="PANTHER" id="PTHR21337">
    <property type="entry name" value="PHOSPHO-2-DEHYDRO-3-DEOXYHEPTONATE ALDOLASE 1, 2"/>
    <property type="match status" value="1"/>
</dbReference>
<dbReference type="EMBL" id="JAMRXG010000036">
    <property type="protein sequence ID" value="MCM6779061.1"/>
    <property type="molecule type" value="Genomic_DNA"/>
</dbReference>
<keyword evidence="4" id="KW-0057">Aromatic amino acid biosynthesis</keyword>
<dbReference type="InterPro" id="IPR002480">
    <property type="entry name" value="DAHP_synth_2"/>
</dbReference>
<keyword evidence="3" id="KW-0170">Cobalt</keyword>
<dbReference type="InterPro" id="IPR013785">
    <property type="entry name" value="Aldolase_TIM"/>
</dbReference>
<evidence type="ECO:0000256" key="2">
    <source>
        <dbReference type="ARBA" id="ARBA00022679"/>
    </source>
</evidence>
<feature type="binding site" evidence="3">
    <location>
        <position position="109"/>
    </location>
    <ligand>
        <name>phosphoenolpyruvate</name>
        <dbReference type="ChEBI" id="CHEBI:58702"/>
    </ligand>
</feature>
<comment type="caution">
    <text evidence="5">The sequence shown here is derived from an EMBL/GenBank/DDBJ whole genome shotgun (WGS) entry which is preliminary data.</text>
</comment>
<feature type="binding site" evidence="3">
    <location>
        <position position="70"/>
    </location>
    <ligand>
        <name>Mn(2+)</name>
        <dbReference type="ChEBI" id="CHEBI:29035"/>
    </ligand>
</feature>
<comment type="pathway">
    <text evidence="4">Metabolic intermediate biosynthesis; chorismate biosynthesis; chorismate from D-erythrose 4-phosphate and phosphoenolpyruvate: step 1/7.</text>
</comment>
<gene>
    <name evidence="5" type="ORF">NDR86_36850</name>
</gene>
<dbReference type="Gene3D" id="3.20.20.70">
    <property type="entry name" value="Aldolase class I"/>
    <property type="match status" value="1"/>
</dbReference>
<name>A0A9X2EEP8_9NOCA</name>
<evidence type="ECO:0000256" key="3">
    <source>
        <dbReference type="PIRSR" id="PIRSR602480-1"/>
    </source>
</evidence>
<evidence type="ECO:0000313" key="5">
    <source>
        <dbReference type="EMBL" id="MCM6779061.1"/>
    </source>
</evidence>
<comment type="catalytic activity">
    <reaction evidence="4">
        <text>D-erythrose 4-phosphate + phosphoenolpyruvate + H2O = 7-phospho-2-dehydro-3-deoxy-D-arabino-heptonate + phosphate</text>
        <dbReference type="Rhea" id="RHEA:14717"/>
        <dbReference type="ChEBI" id="CHEBI:15377"/>
        <dbReference type="ChEBI" id="CHEBI:16897"/>
        <dbReference type="ChEBI" id="CHEBI:43474"/>
        <dbReference type="ChEBI" id="CHEBI:58394"/>
        <dbReference type="ChEBI" id="CHEBI:58702"/>
        <dbReference type="EC" id="2.5.1.54"/>
    </reaction>
</comment>
<proteinExistence type="inferred from homology"/>
<dbReference type="AlphaFoldDB" id="A0A9X2EEP8"/>
<dbReference type="GO" id="GO:0003849">
    <property type="term" value="F:3-deoxy-7-phosphoheptulonate synthase activity"/>
    <property type="evidence" value="ECO:0007669"/>
    <property type="project" value="UniProtKB-EC"/>
</dbReference>
<dbReference type="RefSeq" id="WP_251918910.1">
    <property type="nucleotide sequence ID" value="NZ_JAMRXG010000036.1"/>
</dbReference>
<dbReference type="GO" id="GO:0008652">
    <property type="term" value="P:amino acid biosynthetic process"/>
    <property type="evidence" value="ECO:0007669"/>
    <property type="project" value="UniProtKB-KW"/>
</dbReference>
<reference evidence="5" key="1">
    <citation type="submission" date="2022-06" db="EMBL/GenBank/DDBJ databases">
        <title>Novel species in genus nocardia.</title>
        <authorList>
            <person name="Li F."/>
        </authorList>
    </citation>
    <scope>NUCLEOTIDE SEQUENCE</scope>
    <source>
        <strain evidence="5">CDC141</strain>
    </source>
</reference>
<dbReference type="SUPFAM" id="SSF51569">
    <property type="entry name" value="Aldolase"/>
    <property type="match status" value="1"/>
</dbReference>
<feature type="binding site" evidence="3">
    <location>
        <position position="344"/>
    </location>
    <ligand>
        <name>Mn(2+)</name>
        <dbReference type="ChEBI" id="CHEBI:29035"/>
    </ligand>
</feature>
<keyword evidence="3" id="KW-0104">Cadmium</keyword>
<organism evidence="5 6">
    <name type="scientific">Nocardia pulmonis</name>
    <dbReference type="NCBI Taxonomy" id="2951408"/>
    <lineage>
        <taxon>Bacteria</taxon>
        <taxon>Bacillati</taxon>
        <taxon>Actinomycetota</taxon>
        <taxon>Actinomycetes</taxon>
        <taxon>Mycobacteriales</taxon>
        <taxon>Nocardiaceae</taxon>
        <taxon>Nocardia</taxon>
    </lineage>
</organism>
<comment type="cofactor">
    <cofactor evidence="3">
        <name>Mn(2+)</name>
        <dbReference type="ChEBI" id="CHEBI:29035"/>
    </cofactor>
    <cofactor evidence="3">
        <name>Co(2+)</name>
        <dbReference type="ChEBI" id="CHEBI:48828"/>
    </cofactor>
    <cofactor evidence="3">
        <name>Cd(2+)</name>
        <dbReference type="ChEBI" id="CHEBI:48775"/>
    </cofactor>
    <text evidence="3">Binds 1 divalent cation per subunit. The enzyme is active with manganese, cobalt or cadmium ions.</text>
</comment>
<keyword evidence="4" id="KW-0028">Amino-acid biosynthesis</keyword>
<keyword evidence="3" id="KW-0464">Manganese</keyword>
<feature type="binding site" evidence="3">
    <location>
        <position position="239"/>
    </location>
    <ligand>
        <name>phosphoenolpyruvate</name>
        <dbReference type="ChEBI" id="CHEBI:58702"/>
    </ligand>
</feature>
<evidence type="ECO:0000313" key="6">
    <source>
        <dbReference type="Proteomes" id="UP001139157"/>
    </source>
</evidence>
<evidence type="ECO:0000256" key="1">
    <source>
        <dbReference type="ARBA" id="ARBA00008911"/>
    </source>
</evidence>
<accession>A0A9X2EEP8</accession>
<feature type="binding site" evidence="3">
    <location>
        <position position="373"/>
    </location>
    <ligand>
        <name>Mn(2+)</name>
        <dbReference type="ChEBI" id="CHEBI:29035"/>
    </ligand>
</feature>
<comment type="similarity">
    <text evidence="1 4">Belongs to the class-II DAHP synthase family.</text>
</comment>
<feature type="binding site" evidence="3">
    <location>
        <position position="302"/>
    </location>
    <ligand>
        <name>Mn(2+)</name>
        <dbReference type="ChEBI" id="CHEBI:29035"/>
    </ligand>
</feature>
<protein>
    <recommendedName>
        <fullName evidence="4">Phospho-2-dehydro-3-deoxyheptonate aldolase</fullName>
        <ecNumber evidence="4">2.5.1.54</ecNumber>
    </recommendedName>
</protein>
<sequence>MSAPIPGSTWGLDGVARQQPEWADHADIAPVRAYLDRAAPLVQPEEVRALRDRLADVAEGRAHVLQVGDCAEVLAESTEADFAAKTDFLARMSANFSDLTDLPVVPIGRFAGQFAKPRSSPTERVGGIELPSYRGDLVNGLGPTLAERAHEPTRMLRVHDFSRAALRHLASRRLPGGNGPWASHEALVLDYEVPQIRGNSDGTQTLTSTHFPWIGERTRGLDSSHVAMLAAVDNPIGLKVGPTMTADDLRKLCGTLDPHRQPGRLTLISRIGSAKVRDRLPELAEAVRDAGHPVVWLCDPMHGNTFTTATGVKTRRVADAVAEVVGFVEALTGSGIWPGGLHLETSPAAVTECIGLNVSEDHLLTGRYRSSCDPRLNPGQTCQVITAYATAALRLPA</sequence>
<dbReference type="GO" id="GO:0009073">
    <property type="term" value="P:aromatic amino acid family biosynthetic process"/>
    <property type="evidence" value="ECO:0007669"/>
    <property type="project" value="UniProtKB-KW"/>
</dbReference>
<dbReference type="PANTHER" id="PTHR21337:SF0">
    <property type="entry name" value="PHOSPHO-2-DEHYDRO-3-DEOXYHEPTONATE ALDOLASE"/>
    <property type="match status" value="1"/>
</dbReference>
<feature type="binding site" evidence="3">
    <location>
        <position position="270"/>
    </location>
    <ligand>
        <name>phosphoenolpyruvate</name>
        <dbReference type="ChEBI" id="CHEBI:58702"/>
    </ligand>
</feature>